<dbReference type="InterPro" id="IPR007342">
    <property type="entry name" value="PsuG"/>
</dbReference>
<dbReference type="InterPro" id="IPR029056">
    <property type="entry name" value="Ribokinase-like"/>
</dbReference>
<dbReference type="InterPro" id="IPR011611">
    <property type="entry name" value="PfkB_dom"/>
</dbReference>
<keyword evidence="3" id="KW-0464">Manganese</keyword>
<feature type="region of interest" description="Disordered" evidence="6">
    <location>
        <begin position="358"/>
        <end position="381"/>
    </location>
</feature>
<organism evidence="8 9">
    <name type="scientific">Saccharata proteae CBS 121410</name>
    <dbReference type="NCBI Taxonomy" id="1314787"/>
    <lineage>
        <taxon>Eukaryota</taxon>
        <taxon>Fungi</taxon>
        <taxon>Dikarya</taxon>
        <taxon>Ascomycota</taxon>
        <taxon>Pezizomycotina</taxon>
        <taxon>Dothideomycetes</taxon>
        <taxon>Dothideomycetes incertae sedis</taxon>
        <taxon>Botryosphaeriales</taxon>
        <taxon>Saccharataceae</taxon>
        <taxon>Saccharata</taxon>
    </lineage>
</organism>
<dbReference type="Pfam" id="PF00294">
    <property type="entry name" value="PfkB"/>
    <property type="match status" value="2"/>
</dbReference>
<keyword evidence="9" id="KW-1185">Reference proteome</keyword>
<evidence type="ECO:0000256" key="6">
    <source>
        <dbReference type="SAM" id="MobiDB-lite"/>
    </source>
</evidence>
<dbReference type="GO" id="GO:0016798">
    <property type="term" value="F:hydrolase activity, acting on glycosyl bonds"/>
    <property type="evidence" value="ECO:0007669"/>
    <property type="project" value="UniProtKB-KW"/>
</dbReference>
<dbReference type="InterPro" id="IPR022830">
    <property type="entry name" value="Indigdn_synthA-like"/>
</dbReference>
<dbReference type="SUPFAM" id="SSF110581">
    <property type="entry name" value="Indigoidine synthase A-like"/>
    <property type="match status" value="1"/>
</dbReference>
<protein>
    <recommendedName>
        <fullName evidence="7">Carbohydrate kinase PfkB domain-containing protein</fullName>
    </recommendedName>
</protein>
<dbReference type="GO" id="GO:0005737">
    <property type="term" value="C:cytoplasm"/>
    <property type="evidence" value="ECO:0007669"/>
    <property type="project" value="TreeGrafter"/>
</dbReference>
<dbReference type="SUPFAM" id="SSF53613">
    <property type="entry name" value="Ribokinase-like"/>
    <property type="match status" value="1"/>
</dbReference>
<evidence type="ECO:0000313" key="8">
    <source>
        <dbReference type="EMBL" id="KAF2088652.1"/>
    </source>
</evidence>
<evidence type="ECO:0000256" key="5">
    <source>
        <dbReference type="ARBA" id="ARBA00023295"/>
    </source>
</evidence>
<dbReference type="PANTHER" id="PTHR42909:SF1">
    <property type="entry name" value="CARBOHYDRATE KINASE PFKB DOMAIN-CONTAINING PROTEIN"/>
    <property type="match status" value="1"/>
</dbReference>
<dbReference type="Gene3D" id="3.40.1790.10">
    <property type="entry name" value="Indigoidine synthase domain"/>
    <property type="match status" value="1"/>
</dbReference>
<dbReference type="GO" id="GO:0046872">
    <property type="term" value="F:metal ion binding"/>
    <property type="evidence" value="ECO:0007669"/>
    <property type="project" value="UniProtKB-KW"/>
</dbReference>
<dbReference type="CDD" id="cd01941">
    <property type="entry name" value="YeiC_kinase_like"/>
    <property type="match status" value="1"/>
</dbReference>
<keyword evidence="1" id="KW-0479">Metal-binding</keyword>
<reference evidence="8" key="1">
    <citation type="journal article" date="2020" name="Stud. Mycol.">
        <title>101 Dothideomycetes genomes: a test case for predicting lifestyles and emergence of pathogens.</title>
        <authorList>
            <person name="Haridas S."/>
            <person name="Albert R."/>
            <person name="Binder M."/>
            <person name="Bloem J."/>
            <person name="Labutti K."/>
            <person name="Salamov A."/>
            <person name="Andreopoulos B."/>
            <person name="Baker S."/>
            <person name="Barry K."/>
            <person name="Bills G."/>
            <person name="Bluhm B."/>
            <person name="Cannon C."/>
            <person name="Castanera R."/>
            <person name="Culley D."/>
            <person name="Daum C."/>
            <person name="Ezra D."/>
            <person name="Gonzalez J."/>
            <person name="Henrissat B."/>
            <person name="Kuo A."/>
            <person name="Liang C."/>
            <person name="Lipzen A."/>
            <person name="Lutzoni F."/>
            <person name="Magnuson J."/>
            <person name="Mondo S."/>
            <person name="Nolan M."/>
            <person name="Ohm R."/>
            <person name="Pangilinan J."/>
            <person name="Park H.-J."/>
            <person name="Ramirez L."/>
            <person name="Alfaro M."/>
            <person name="Sun H."/>
            <person name="Tritt A."/>
            <person name="Yoshinaga Y."/>
            <person name="Zwiers L.-H."/>
            <person name="Turgeon B."/>
            <person name="Goodwin S."/>
            <person name="Spatafora J."/>
            <person name="Crous P."/>
            <person name="Grigoriev I."/>
        </authorList>
    </citation>
    <scope>NUCLEOTIDE SEQUENCE</scope>
    <source>
        <strain evidence="8">CBS 121410</strain>
    </source>
</reference>
<keyword evidence="2" id="KW-0378">Hydrolase</keyword>
<evidence type="ECO:0000256" key="1">
    <source>
        <dbReference type="ARBA" id="ARBA00022723"/>
    </source>
</evidence>
<accession>A0A9P4LXZ1</accession>
<name>A0A9P4LXZ1_9PEZI</name>
<gene>
    <name evidence="8" type="ORF">K490DRAFT_39161</name>
</gene>
<evidence type="ECO:0000313" key="9">
    <source>
        <dbReference type="Proteomes" id="UP000799776"/>
    </source>
</evidence>
<dbReference type="Proteomes" id="UP000799776">
    <property type="component" value="Unassembled WGS sequence"/>
</dbReference>
<dbReference type="EMBL" id="ML978716">
    <property type="protein sequence ID" value="KAF2088652.1"/>
    <property type="molecule type" value="Genomic_DNA"/>
</dbReference>
<dbReference type="PANTHER" id="PTHR42909">
    <property type="entry name" value="ZGC:136858"/>
    <property type="match status" value="1"/>
</dbReference>
<comment type="caution">
    <text evidence="8">The sequence shown here is derived from an EMBL/GenBank/DDBJ whole genome shotgun (WGS) entry which is preliminary data.</text>
</comment>
<keyword evidence="5" id="KW-0326">Glycosidase</keyword>
<evidence type="ECO:0000256" key="2">
    <source>
        <dbReference type="ARBA" id="ARBA00022801"/>
    </source>
</evidence>
<proteinExistence type="inferred from homology"/>
<feature type="domain" description="Carbohydrate kinase PfkB" evidence="7">
    <location>
        <begin position="383"/>
        <end position="551"/>
    </location>
</feature>
<evidence type="ECO:0000259" key="7">
    <source>
        <dbReference type="Pfam" id="PF00294"/>
    </source>
</evidence>
<dbReference type="GO" id="GO:0004730">
    <property type="term" value="F:pseudouridylate synthase activity"/>
    <property type="evidence" value="ECO:0007669"/>
    <property type="project" value="InterPro"/>
</dbReference>
<dbReference type="AlphaFoldDB" id="A0A9P4LXZ1"/>
<feature type="domain" description="Carbohydrate kinase PfkB" evidence="7">
    <location>
        <begin position="727"/>
        <end position="777"/>
    </location>
</feature>
<sequence length="790" mass="82361">MRTPTKNLNPVLKVSEEVQEALHGSTKKPVVALETAIYTHGFPYPDNVALASRLESVVRTMGGVPATIGVLDGIARVGMDPEDLIQLAASAGKENTLKVSRRDLAYTCGLRLQGSGGNFTGGTTVAGTMVLAQLAGIKVFATGGLGGVHRGAENSMDISADLTELGRTPVAVISSGCKSFLDIPRTLEYLETQGVAVATFADGRTGSVDFPGFWSRESGTASPQTVADEKQAAAMIYAQHAFPLASGLLLANPIPSSASIPKTEIDTIISEAVNEAESLGISGNRNTPYILKKILELTKGKSIVANRALIESNVKRATQVAKELLVLEENVAKSEGDASPHNIPVASAPSAQFPVSATTKHPLETPSTASTQNPPVSSTQPKTDVVVAGSVAIDFACNYIPPSPSSSKQPLPYTSNRASITQTLGGVGHNIALAAHLSGRSVRLCSAVGDDVMGRVAQDLLNREGLSTDSVIMQKGAHTGQYVAINDANKDLTLGLADMDIIQDVSVPSNLSISSAFNAPLATLSPSWLIADANWNPSTLRAWLAAGKAANAKTVFEPVSASKAPRLFANLPKAGPSYGFGTNTDTAASRFPLFPDPLVDIATPNAAELNAMWDAARDAELFSSPAYWNVTNSFGIPASGATAALTALTSRELVAKGIPQQALQLLPLVPTILVTMGEEGVIMFSVLGAGDERLRGVEGMRYVLSRSGLEGEGKVGGVYVRWFRVGKVGEEEVVSVNGCGDTFTGVLVAGMAGGRAVEDVVDVAQRAAGLTLRSERAVSEEVEGLKGLLV</sequence>
<dbReference type="OrthoDB" id="198885at2759"/>
<evidence type="ECO:0000256" key="4">
    <source>
        <dbReference type="ARBA" id="ARBA00023239"/>
    </source>
</evidence>
<evidence type="ECO:0000256" key="3">
    <source>
        <dbReference type="ARBA" id="ARBA00023211"/>
    </source>
</evidence>
<dbReference type="HAMAP" id="MF_01876">
    <property type="entry name" value="PsiMP_glycosidase"/>
    <property type="match status" value="1"/>
</dbReference>
<dbReference type="Gene3D" id="3.40.1190.20">
    <property type="match status" value="1"/>
</dbReference>
<keyword evidence="4" id="KW-0456">Lyase</keyword>
<dbReference type="Pfam" id="PF04227">
    <property type="entry name" value="Indigoidine_A"/>
    <property type="match status" value="1"/>
</dbReference>